<dbReference type="Pfam" id="PF00939">
    <property type="entry name" value="Na_sulph_symp"/>
    <property type="match status" value="1"/>
</dbReference>
<organism evidence="7 8">
    <name type="scientific">Mesosutterella porci</name>
    <dbReference type="NCBI Taxonomy" id="2915351"/>
    <lineage>
        <taxon>Bacteria</taxon>
        <taxon>Pseudomonadati</taxon>
        <taxon>Pseudomonadota</taxon>
        <taxon>Betaproteobacteria</taxon>
        <taxon>Burkholderiales</taxon>
        <taxon>Sutterellaceae</taxon>
        <taxon>Mesosutterella</taxon>
    </lineage>
</organism>
<keyword evidence="8" id="KW-1185">Reference proteome</keyword>
<comment type="caution">
    <text evidence="7">The sequence shown here is derived from an EMBL/GenBank/DDBJ whole genome shotgun (WGS) entry which is preliminary data.</text>
</comment>
<evidence type="ECO:0000256" key="3">
    <source>
        <dbReference type="ARBA" id="ARBA00022692"/>
    </source>
</evidence>
<evidence type="ECO:0000256" key="4">
    <source>
        <dbReference type="ARBA" id="ARBA00022989"/>
    </source>
</evidence>
<reference evidence="7 8" key="1">
    <citation type="submission" date="2022-02" db="EMBL/GenBank/DDBJ databases">
        <title>Mesosutterella porci, a novel member of the family Sutterellaceae from pig feces.</title>
        <authorList>
            <person name="Wylensek D."/>
            <person name="Clavel T."/>
        </authorList>
    </citation>
    <scope>NUCLEOTIDE SEQUENCE [LARGE SCALE GENOMIC DNA]</scope>
    <source>
        <strain evidence="8">oilRF-744-wt-GAM-9</strain>
    </source>
</reference>
<evidence type="ECO:0000313" key="7">
    <source>
        <dbReference type="EMBL" id="MCG5030027.1"/>
    </source>
</evidence>
<feature type="transmembrane region" description="Helical" evidence="6">
    <location>
        <begin position="113"/>
        <end position="130"/>
    </location>
</feature>
<gene>
    <name evidence="7" type="ORF">MAF45_00965</name>
</gene>
<feature type="transmembrane region" description="Helical" evidence="6">
    <location>
        <begin position="168"/>
        <end position="193"/>
    </location>
</feature>
<dbReference type="InterPro" id="IPR001898">
    <property type="entry name" value="SLC13A/DASS"/>
</dbReference>
<feature type="transmembrane region" description="Helical" evidence="6">
    <location>
        <begin position="36"/>
        <end position="56"/>
    </location>
</feature>
<keyword evidence="3 6" id="KW-0812">Transmembrane</keyword>
<dbReference type="InterPro" id="IPR030676">
    <property type="entry name" value="CitT-rel"/>
</dbReference>
<sequence>MITLEEVLSPENMREACRRVMANKGAAGVELTWTEWALAAIVPGLVCLFLVSIVLLKIAPPELKEIPDAPMLAAQELPRMGPMSTDEKVLVFVFVMCLVLWAAGSLTHLGATPIAMLAVSIMLIAKVLSWKDVLSEKGAWDAMFWMGGLMSLATALSKSGFIKWAAALIAGGVSSAHMGWLASFVAISLIYIYSHYCFASVTARISAMYAAFVAVTVAFGIFANLPISLTHYGNGAAPVYFGAGYVSQGEWWRNGFIICTINTVVWFTIGMAWWKLIGLY</sequence>
<accession>A0ABS9MN37</accession>
<evidence type="ECO:0000256" key="1">
    <source>
        <dbReference type="ARBA" id="ARBA00004141"/>
    </source>
</evidence>
<comment type="similarity">
    <text evidence="2">Belongs to the SLC13A/DASS transporter (TC 2.A.47) family. DIT1 subfamily.</text>
</comment>
<keyword evidence="5 6" id="KW-0472">Membrane</keyword>
<keyword evidence="4 6" id="KW-1133">Transmembrane helix</keyword>
<evidence type="ECO:0000256" key="2">
    <source>
        <dbReference type="ARBA" id="ARBA00007349"/>
    </source>
</evidence>
<proteinExistence type="inferred from homology"/>
<protein>
    <submittedName>
        <fullName evidence="7">Anion permease</fullName>
    </submittedName>
</protein>
<name>A0ABS9MN37_9BURK</name>
<evidence type="ECO:0000256" key="5">
    <source>
        <dbReference type="ARBA" id="ARBA00023136"/>
    </source>
</evidence>
<dbReference type="RefSeq" id="WP_237977683.1">
    <property type="nucleotide sequence ID" value="NZ_JAKNCT010000001.1"/>
</dbReference>
<feature type="transmembrane region" description="Helical" evidence="6">
    <location>
        <begin position="205"/>
        <end position="225"/>
    </location>
</feature>
<evidence type="ECO:0000313" key="8">
    <source>
        <dbReference type="Proteomes" id="UP001297600"/>
    </source>
</evidence>
<dbReference type="Proteomes" id="UP001297600">
    <property type="component" value="Unassembled WGS sequence"/>
</dbReference>
<comment type="subcellular location">
    <subcellularLocation>
        <location evidence="1">Membrane</location>
        <topology evidence="1">Multi-pass membrane protein</topology>
    </subcellularLocation>
</comment>
<dbReference type="PANTHER" id="PTHR42826">
    <property type="entry name" value="DICARBOXYLATE TRANSPORTER 2.1, CHLOROPLASTIC"/>
    <property type="match status" value="1"/>
</dbReference>
<feature type="transmembrane region" description="Helical" evidence="6">
    <location>
        <begin position="142"/>
        <end position="162"/>
    </location>
</feature>
<feature type="transmembrane region" description="Helical" evidence="6">
    <location>
        <begin position="255"/>
        <end position="274"/>
    </location>
</feature>
<evidence type="ECO:0000256" key="6">
    <source>
        <dbReference type="SAM" id="Phobius"/>
    </source>
</evidence>
<feature type="transmembrane region" description="Helical" evidence="6">
    <location>
        <begin position="89"/>
        <end position="107"/>
    </location>
</feature>
<dbReference type="EMBL" id="JAKNCT010000001">
    <property type="protein sequence ID" value="MCG5030027.1"/>
    <property type="molecule type" value="Genomic_DNA"/>
</dbReference>